<proteinExistence type="inferred from homology"/>
<dbReference type="EMBL" id="WKKH01000044">
    <property type="protein sequence ID" value="MRX78239.1"/>
    <property type="molecule type" value="Genomic_DNA"/>
</dbReference>
<dbReference type="EC" id="3.2.1.141" evidence="4 13"/>
<comment type="subcellular location">
    <subcellularLocation>
        <location evidence="1 15">Cytoplasm</location>
    </subcellularLocation>
</comment>
<evidence type="ECO:0000256" key="3">
    <source>
        <dbReference type="ARBA" id="ARBA00008061"/>
    </source>
</evidence>
<keyword evidence="8" id="KW-0119">Carbohydrate metabolism</keyword>
<dbReference type="SUPFAM" id="SSF51445">
    <property type="entry name" value="(Trans)glycosidases"/>
    <property type="match status" value="1"/>
</dbReference>
<evidence type="ECO:0000256" key="8">
    <source>
        <dbReference type="ARBA" id="ARBA00023277"/>
    </source>
</evidence>
<evidence type="ECO:0000256" key="4">
    <source>
        <dbReference type="ARBA" id="ARBA00012268"/>
    </source>
</evidence>
<evidence type="ECO:0000256" key="13">
    <source>
        <dbReference type="NCBIfam" id="TIGR02402"/>
    </source>
</evidence>
<keyword evidence="20" id="KW-1185">Reference proteome</keyword>
<dbReference type="GO" id="GO:0005737">
    <property type="term" value="C:cytoplasm"/>
    <property type="evidence" value="ECO:0007669"/>
    <property type="project" value="UniProtKB-SubCell"/>
</dbReference>
<sequence length="621" mass="71036">MEIDIRRRKIGLNFNEKGAAEIYLWAPYASNVSLFANSSELNLIKGDFGYWYLETSTVKEGDEYYFKFQQSGETEHQTADGKYLSRADPASLWQKEGVAGNSTAFNLNNFKWSDQHWKGLPLEDFIIYELHTGTFTDRGDFSSITEKLHYLKDLGITAIELMPVAQFSGDRNWGYDGVFPFATQNSYGGPEALKKLINKCHEVGLAVVLDVVYNHMGPEGNYFNDFGPYFTDKYQTPWGQAINFDDANCDPVRDYFIENVLMWFRDFHVDALRMDAVHAIKDFSATHILQDIKNHVNQLSEYTGKSHQLIVELDLNDPKYINHPGTGGYGMDAQWVDEFHHALRVSAGQEPNGYYADFNGIEHLAKSYNDAYVYDGQYSPHRGKKFGAKASANEGKQFVVFSQNHDQVGNRMLGERTSELVSFEMSKLLAAAVFCSPFLPMLFMGEEYGETNRFQFFTSHSDKELIEAVRKGRKAEFAAFHSGEETPDPQSDETFLTSKLDWNKLSRHPHRNLLQYYKALISLRKEHKALSILNRNNIKATSLAEQNCLILQRWHEDERLLCLMNFSDQPQTLMLENGYQYQNIFNSSSVTWGGASDEIIPVQNKATIFPESILIFLCENV</sequence>
<organism evidence="19 20">
    <name type="scientific">Pedobacter petrophilus</name>
    <dbReference type="NCBI Taxonomy" id="1908241"/>
    <lineage>
        <taxon>Bacteria</taxon>
        <taxon>Pseudomonadati</taxon>
        <taxon>Bacteroidota</taxon>
        <taxon>Sphingobacteriia</taxon>
        <taxon>Sphingobacteriales</taxon>
        <taxon>Sphingobacteriaceae</taxon>
        <taxon>Pedobacter</taxon>
    </lineage>
</organism>
<dbReference type="InterPro" id="IPR013783">
    <property type="entry name" value="Ig-like_fold"/>
</dbReference>
<dbReference type="PANTHER" id="PTHR43651">
    <property type="entry name" value="1,4-ALPHA-GLUCAN-BRANCHING ENZYME"/>
    <property type="match status" value="1"/>
</dbReference>
<feature type="active site" description="Nucleophile" evidence="15">
    <location>
        <position position="275"/>
    </location>
</feature>
<feature type="binding site" evidence="16">
    <location>
        <begin position="405"/>
        <end position="410"/>
    </location>
    <ligand>
        <name>substrate</name>
    </ligand>
</feature>
<dbReference type="InterPro" id="IPR044901">
    <property type="entry name" value="Trehalose_TreZ_E-set_sf"/>
</dbReference>
<dbReference type="OrthoDB" id="9761875at2"/>
<dbReference type="Proteomes" id="UP000487757">
    <property type="component" value="Unassembled WGS sequence"/>
</dbReference>
<evidence type="ECO:0000259" key="18">
    <source>
        <dbReference type="SMART" id="SM00642"/>
    </source>
</evidence>
<evidence type="ECO:0000313" key="20">
    <source>
        <dbReference type="Proteomes" id="UP000487757"/>
    </source>
</evidence>
<dbReference type="GO" id="GO:0033942">
    <property type="term" value="F:4-alpha-D-(1-&gt;4)-alpha-D-glucanotrehalose trehalohydrolase activity"/>
    <property type="evidence" value="ECO:0007669"/>
    <property type="project" value="UniProtKB-EC"/>
</dbReference>
<feature type="site" description="Transition state stabilizer" evidence="17">
    <location>
        <position position="406"/>
    </location>
</feature>
<protein>
    <recommendedName>
        <fullName evidence="5 13">Malto-oligosyltrehalose trehalohydrolase</fullName>
        <shortName evidence="14">MTHase</shortName>
        <ecNumber evidence="4 13">3.2.1.141</ecNumber>
    </recommendedName>
    <alternativeName>
        <fullName evidence="11 14">4-alpha-D-((1-&gt;4)-alpha-D-glucano)trehalose trehalohydrolase</fullName>
    </alternativeName>
    <alternativeName>
        <fullName evidence="10 14">Maltooligosyl trehalose trehalohydrolase</fullName>
    </alternativeName>
</protein>
<dbReference type="PANTHER" id="PTHR43651:SF11">
    <property type="entry name" value="MALTO-OLIGOSYLTREHALOSE TREHALOHYDROLASE"/>
    <property type="match status" value="1"/>
</dbReference>
<feature type="binding site" evidence="16">
    <location>
        <begin position="337"/>
        <end position="341"/>
    </location>
    <ligand>
        <name>substrate</name>
    </ligand>
</feature>
<feature type="domain" description="Glycosyl hydrolase family 13 catalytic" evidence="18">
    <location>
        <begin position="129"/>
        <end position="473"/>
    </location>
</feature>
<dbReference type="Gene3D" id="1.10.10.760">
    <property type="entry name" value="E-set domains of sugar-utilizing enzymes"/>
    <property type="match status" value="1"/>
</dbReference>
<dbReference type="InterPro" id="IPR006047">
    <property type="entry name" value="GH13_cat_dom"/>
</dbReference>
<dbReference type="CDD" id="cd11325">
    <property type="entry name" value="AmyAc_GTHase"/>
    <property type="match status" value="1"/>
</dbReference>
<dbReference type="Gene3D" id="2.60.40.10">
    <property type="entry name" value="Immunoglobulins"/>
    <property type="match status" value="1"/>
</dbReference>
<evidence type="ECO:0000256" key="16">
    <source>
        <dbReference type="PIRSR" id="PIRSR006337-2"/>
    </source>
</evidence>
<gene>
    <name evidence="19" type="primary">treZ</name>
    <name evidence="19" type="ORF">GJU39_19335</name>
</gene>
<evidence type="ECO:0000256" key="5">
    <source>
        <dbReference type="ARBA" id="ARBA00015938"/>
    </source>
</evidence>
<keyword evidence="7 14" id="KW-0378">Hydrolase</keyword>
<evidence type="ECO:0000256" key="11">
    <source>
        <dbReference type="ARBA" id="ARBA00033284"/>
    </source>
</evidence>
<evidence type="ECO:0000313" key="19">
    <source>
        <dbReference type="EMBL" id="MRX78239.1"/>
    </source>
</evidence>
<dbReference type="SUPFAM" id="SSF81296">
    <property type="entry name" value="E set domains"/>
    <property type="match status" value="1"/>
</dbReference>
<evidence type="ECO:0000256" key="14">
    <source>
        <dbReference type="PIRNR" id="PIRNR006337"/>
    </source>
</evidence>
<dbReference type="GO" id="GO:0005992">
    <property type="term" value="P:trehalose biosynthetic process"/>
    <property type="evidence" value="ECO:0007669"/>
    <property type="project" value="UniProtKB-UniRule"/>
</dbReference>
<dbReference type="InterPro" id="IPR012768">
    <property type="entry name" value="Trehalose_TreZ"/>
</dbReference>
<comment type="pathway">
    <text evidence="2 14">Glycan biosynthesis; trehalose biosynthesis.</text>
</comment>
<dbReference type="InterPro" id="IPR017853">
    <property type="entry name" value="GH"/>
</dbReference>
<dbReference type="InterPro" id="IPR014756">
    <property type="entry name" value="Ig_E-set"/>
</dbReference>
<comment type="catalytic activity">
    <reaction evidence="12 14">
        <text>hydrolysis of (1-&gt;4)-alpha-D-glucosidic linkage in 4-alpha-D-[(1-&gt;4)-alpha-D-glucanosyl]n trehalose to yield trehalose and (1-&gt;4)-alpha-D-glucan.</text>
        <dbReference type="EC" id="3.2.1.141"/>
    </reaction>
</comment>
<comment type="similarity">
    <text evidence="3 14">Belongs to the glycosyl hydrolase 13 family.</text>
</comment>
<dbReference type="AlphaFoldDB" id="A0A7K0G4R7"/>
<evidence type="ECO:0000256" key="2">
    <source>
        <dbReference type="ARBA" id="ARBA00005199"/>
    </source>
</evidence>
<reference evidence="19 20" key="1">
    <citation type="submission" date="2019-11" db="EMBL/GenBank/DDBJ databases">
        <title>Pedobacter petrophilus genome.</title>
        <authorList>
            <person name="Feldbauer M.J."/>
            <person name="Newman J.D."/>
        </authorList>
    </citation>
    <scope>NUCLEOTIDE SEQUENCE [LARGE SCALE GENOMIC DNA]</scope>
    <source>
        <strain evidence="19 20">LMG 29686</strain>
    </source>
</reference>
<evidence type="ECO:0000256" key="1">
    <source>
        <dbReference type="ARBA" id="ARBA00004496"/>
    </source>
</evidence>
<evidence type="ECO:0000256" key="7">
    <source>
        <dbReference type="ARBA" id="ARBA00022801"/>
    </source>
</evidence>
<dbReference type="PIRSF" id="PIRSF006337">
    <property type="entry name" value="Trehalose_TreZ"/>
    <property type="match status" value="1"/>
</dbReference>
<dbReference type="RefSeq" id="WP_154282648.1">
    <property type="nucleotide sequence ID" value="NZ_JBHUJQ010000001.1"/>
</dbReference>
<accession>A0A7K0G4R7</accession>
<dbReference type="Pfam" id="PF00128">
    <property type="entry name" value="Alpha-amylase"/>
    <property type="match status" value="2"/>
</dbReference>
<comment type="caution">
    <text evidence="19">The sequence shown here is derived from an EMBL/GenBank/DDBJ whole genome shotgun (WGS) entry which is preliminary data.</text>
</comment>
<feature type="binding site" evidence="16">
    <location>
        <begin position="273"/>
        <end position="278"/>
    </location>
    <ligand>
        <name>substrate</name>
    </ligand>
</feature>
<evidence type="ECO:0000256" key="17">
    <source>
        <dbReference type="PIRSR" id="PIRSR006337-3"/>
    </source>
</evidence>
<keyword evidence="9 14" id="KW-0326">Glycosidase</keyword>
<dbReference type="SMART" id="SM00642">
    <property type="entry name" value="Aamy"/>
    <property type="match status" value="1"/>
</dbReference>
<evidence type="ECO:0000256" key="6">
    <source>
        <dbReference type="ARBA" id="ARBA00022490"/>
    </source>
</evidence>
<evidence type="ECO:0000256" key="10">
    <source>
        <dbReference type="ARBA" id="ARBA00032057"/>
    </source>
</evidence>
<dbReference type="SUPFAM" id="SSF51011">
    <property type="entry name" value="Glycosyl hydrolase domain"/>
    <property type="match status" value="1"/>
</dbReference>
<evidence type="ECO:0000256" key="9">
    <source>
        <dbReference type="ARBA" id="ARBA00023295"/>
    </source>
</evidence>
<evidence type="ECO:0000256" key="15">
    <source>
        <dbReference type="PIRSR" id="PIRSR006337-1"/>
    </source>
</evidence>
<name>A0A7K0G4R7_9SPHI</name>
<evidence type="ECO:0000256" key="12">
    <source>
        <dbReference type="ARBA" id="ARBA00034013"/>
    </source>
</evidence>
<keyword evidence="6" id="KW-0963">Cytoplasm</keyword>
<dbReference type="UniPathway" id="UPA00299"/>
<dbReference type="Gene3D" id="3.20.20.80">
    <property type="entry name" value="Glycosidases"/>
    <property type="match status" value="1"/>
</dbReference>
<feature type="active site" description="Proton donor" evidence="15">
    <location>
        <position position="312"/>
    </location>
</feature>
<dbReference type="NCBIfam" id="TIGR02402">
    <property type="entry name" value="trehalose_TreZ"/>
    <property type="match status" value="1"/>
</dbReference>